<organism evidence="1">
    <name type="scientific">freshwater metagenome</name>
    <dbReference type="NCBI Taxonomy" id="449393"/>
    <lineage>
        <taxon>unclassified sequences</taxon>
        <taxon>metagenomes</taxon>
        <taxon>ecological metagenomes</taxon>
    </lineage>
</organism>
<dbReference type="EMBL" id="CAEZVN010000016">
    <property type="protein sequence ID" value="CAB4627421.1"/>
    <property type="molecule type" value="Genomic_DNA"/>
</dbReference>
<dbReference type="Gene3D" id="3.20.10.10">
    <property type="entry name" value="D-amino Acid Aminotransferase, subunit A, domain 2"/>
    <property type="match status" value="1"/>
</dbReference>
<dbReference type="AlphaFoldDB" id="A0A6J6IS09"/>
<protein>
    <submittedName>
        <fullName evidence="1">Unannotated protein</fullName>
    </submittedName>
</protein>
<sequence>MPDEVQFFCFRDNALVLVTEGQQSEVQLEVADSWLVEDGRARSLEAHFDRFACWVSEVSPDCGPSLPAFFEAVKSKIPSEGRWFPRIEFHAEAEAPNHLFLRLRKAPDQLGDVVLWTLPDADPRQNPSVKGPDLSLGMQMRRNAKMHGADEAVILSESGYVLEGALSSLVWWRGDVLCSSSDDLPWLPSVTRGEIFNIATQMGHQTRTERVKPADLVGLEIWALSSLQGIRVVSSWIDLGGPVGKAMHFDAFSKRLRMLSTSIS</sequence>
<evidence type="ECO:0000313" key="1">
    <source>
        <dbReference type="EMBL" id="CAB4627421.1"/>
    </source>
</evidence>
<dbReference type="GO" id="GO:0003824">
    <property type="term" value="F:catalytic activity"/>
    <property type="evidence" value="ECO:0007669"/>
    <property type="project" value="InterPro"/>
</dbReference>
<dbReference type="InterPro" id="IPR043132">
    <property type="entry name" value="BCAT-like_C"/>
</dbReference>
<reference evidence="1" key="1">
    <citation type="submission" date="2020-05" db="EMBL/GenBank/DDBJ databases">
        <authorList>
            <person name="Chiriac C."/>
            <person name="Salcher M."/>
            <person name="Ghai R."/>
            <person name="Kavagutti S V."/>
        </authorList>
    </citation>
    <scope>NUCLEOTIDE SEQUENCE</scope>
</reference>
<proteinExistence type="predicted"/>
<dbReference type="InterPro" id="IPR036038">
    <property type="entry name" value="Aminotransferase-like"/>
</dbReference>
<dbReference type="Pfam" id="PF01063">
    <property type="entry name" value="Aminotran_4"/>
    <property type="match status" value="1"/>
</dbReference>
<dbReference type="SUPFAM" id="SSF56752">
    <property type="entry name" value="D-aminoacid aminotransferase-like PLP-dependent enzymes"/>
    <property type="match status" value="1"/>
</dbReference>
<gene>
    <name evidence="1" type="ORF">UFOPK2001_00311</name>
</gene>
<name>A0A6J6IS09_9ZZZZ</name>
<dbReference type="InterPro" id="IPR001544">
    <property type="entry name" value="Aminotrans_IV"/>
</dbReference>
<accession>A0A6J6IS09</accession>